<sequence>MYKTTFEERIYFVYWLPGPRILGVCNGIDEVYELVLSEKDRAEFVKVSETILPTIWRETMGRRAFIISSIVLGSHCTISFGTKQVLILKVNREVNRIRLIMEEMLNCIETLINDNQEKKKLDKAVRVFHRTVHYNVLEKTKASQERDTMGRRLIRPLVMTDSSDYLFDTVDAPRFRSLRSGDSVTETMCDAFFETRSSLENITESVQGAMNVRGEQPVQRYKTIEHDFPVSKDRDAEDTSSIVHTCPVKEEDQSQDLHRSEAVYQRKPSVVTKSVDYLENSVSRVMYGKQEAVLLRSQMESESVQEAGKSVQPPKPSRLVQLETQEKNVIPIPGSRSRPAALQKNTFAFHIDEFLYEYFFERFLIGHLINQAELFT</sequence>
<protein>
    <submittedName>
        <fullName evidence="3">PID domain-containing protein</fullName>
    </submittedName>
</protein>
<dbReference type="EMBL" id="UYYA01000439">
    <property type="protein sequence ID" value="VDM53882.1"/>
    <property type="molecule type" value="Genomic_DNA"/>
</dbReference>
<evidence type="ECO:0000313" key="2">
    <source>
        <dbReference type="Proteomes" id="UP000267027"/>
    </source>
</evidence>
<name>A0A0R3PE48_ANGCS</name>
<reference evidence="3" key="1">
    <citation type="submission" date="2017-02" db="UniProtKB">
        <authorList>
            <consortium name="WormBaseParasite"/>
        </authorList>
    </citation>
    <scope>IDENTIFICATION</scope>
</reference>
<organism evidence="3">
    <name type="scientific">Angiostrongylus costaricensis</name>
    <name type="common">Nematode worm</name>
    <dbReference type="NCBI Taxonomy" id="334426"/>
    <lineage>
        <taxon>Eukaryota</taxon>
        <taxon>Metazoa</taxon>
        <taxon>Ecdysozoa</taxon>
        <taxon>Nematoda</taxon>
        <taxon>Chromadorea</taxon>
        <taxon>Rhabditida</taxon>
        <taxon>Rhabditina</taxon>
        <taxon>Rhabditomorpha</taxon>
        <taxon>Strongyloidea</taxon>
        <taxon>Metastrongylidae</taxon>
        <taxon>Angiostrongylus</taxon>
    </lineage>
</organism>
<dbReference type="OrthoDB" id="5826736at2759"/>
<proteinExistence type="predicted"/>
<dbReference type="WBParaSite" id="ACOC_0000229601-mRNA-1">
    <property type="protein sequence ID" value="ACOC_0000229601-mRNA-1"/>
    <property type="gene ID" value="ACOC_0000229601"/>
</dbReference>
<gene>
    <name evidence="1" type="ORF">ACOC_LOCUS2297</name>
</gene>
<dbReference type="AlphaFoldDB" id="A0A0R3PE48"/>
<evidence type="ECO:0000313" key="3">
    <source>
        <dbReference type="WBParaSite" id="ACOC_0000229601-mRNA-1"/>
    </source>
</evidence>
<dbReference type="Proteomes" id="UP000267027">
    <property type="component" value="Unassembled WGS sequence"/>
</dbReference>
<reference evidence="1 2" key="2">
    <citation type="submission" date="2018-11" db="EMBL/GenBank/DDBJ databases">
        <authorList>
            <consortium name="Pathogen Informatics"/>
        </authorList>
    </citation>
    <scope>NUCLEOTIDE SEQUENCE [LARGE SCALE GENOMIC DNA]</scope>
    <source>
        <strain evidence="1 2">Costa Rica</strain>
    </source>
</reference>
<evidence type="ECO:0000313" key="1">
    <source>
        <dbReference type="EMBL" id="VDM53882.1"/>
    </source>
</evidence>
<keyword evidence="2" id="KW-1185">Reference proteome</keyword>
<accession>A0A0R3PE48</accession>